<name>A0AAN9RS42_PSOTE</name>
<evidence type="ECO:0000256" key="1">
    <source>
        <dbReference type="SAM" id="Coils"/>
    </source>
</evidence>
<sequence>MEDVRFTDPYPPNDVGNQLSLLGEGDYILILQQQQPLYDVHSNSDSLEKSLSACTIHCSNHQGKISFLINSVLLLTSYFVSDGEEGTLISQVSREFSHQSGDSIEATKKSESLASKLHIVDEVEGGLVTKKNQFRKAMALETEIQQKLTRIKKLKEDLQEKLSAIKANISFIETNNSSIKAYLSFIETNNSSIKAYLSFIKAIISADETERYSN</sequence>
<dbReference type="EMBL" id="JAYMYS010000009">
    <property type="protein sequence ID" value="KAK7380163.1"/>
    <property type="molecule type" value="Genomic_DNA"/>
</dbReference>
<proteinExistence type="predicted"/>
<reference evidence="2 3" key="1">
    <citation type="submission" date="2024-01" db="EMBL/GenBank/DDBJ databases">
        <title>The genomes of 5 underutilized Papilionoideae crops provide insights into root nodulation and disease resistanc.</title>
        <authorList>
            <person name="Jiang F."/>
        </authorList>
    </citation>
    <scope>NUCLEOTIDE SEQUENCE [LARGE SCALE GENOMIC DNA]</scope>
    <source>
        <strain evidence="2">DUOXIRENSHENG_FW03</strain>
        <tissue evidence="2">Leaves</tissue>
    </source>
</reference>
<organism evidence="2 3">
    <name type="scientific">Psophocarpus tetragonolobus</name>
    <name type="common">Winged bean</name>
    <name type="synonym">Dolichos tetragonolobus</name>
    <dbReference type="NCBI Taxonomy" id="3891"/>
    <lineage>
        <taxon>Eukaryota</taxon>
        <taxon>Viridiplantae</taxon>
        <taxon>Streptophyta</taxon>
        <taxon>Embryophyta</taxon>
        <taxon>Tracheophyta</taxon>
        <taxon>Spermatophyta</taxon>
        <taxon>Magnoliopsida</taxon>
        <taxon>eudicotyledons</taxon>
        <taxon>Gunneridae</taxon>
        <taxon>Pentapetalae</taxon>
        <taxon>rosids</taxon>
        <taxon>fabids</taxon>
        <taxon>Fabales</taxon>
        <taxon>Fabaceae</taxon>
        <taxon>Papilionoideae</taxon>
        <taxon>50 kb inversion clade</taxon>
        <taxon>NPAAA clade</taxon>
        <taxon>indigoferoid/millettioid clade</taxon>
        <taxon>Phaseoleae</taxon>
        <taxon>Psophocarpus</taxon>
    </lineage>
</organism>
<evidence type="ECO:0000313" key="2">
    <source>
        <dbReference type="EMBL" id="KAK7380163.1"/>
    </source>
</evidence>
<protein>
    <submittedName>
        <fullName evidence="2">Uncharacterized protein</fullName>
    </submittedName>
</protein>
<comment type="caution">
    <text evidence="2">The sequence shown here is derived from an EMBL/GenBank/DDBJ whole genome shotgun (WGS) entry which is preliminary data.</text>
</comment>
<keyword evidence="3" id="KW-1185">Reference proteome</keyword>
<dbReference type="AlphaFoldDB" id="A0AAN9RS42"/>
<dbReference type="Proteomes" id="UP001386955">
    <property type="component" value="Unassembled WGS sequence"/>
</dbReference>
<accession>A0AAN9RS42</accession>
<gene>
    <name evidence="2" type="ORF">VNO78_32630</name>
</gene>
<evidence type="ECO:0000313" key="3">
    <source>
        <dbReference type="Proteomes" id="UP001386955"/>
    </source>
</evidence>
<keyword evidence="1" id="KW-0175">Coiled coil</keyword>
<feature type="coiled-coil region" evidence="1">
    <location>
        <begin position="137"/>
        <end position="175"/>
    </location>
</feature>